<evidence type="ECO:0000313" key="5">
    <source>
        <dbReference type="EMBL" id="PJJ57525.1"/>
    </source>
</evidence>
<dbReference type="Gene3D" id="3.30.300.30">
    <property type="match status" value="1"/>
</dbReference>
<evidence type="ECO:0000256" key="1">
    <source>
        <dbReference type="ARBA" id="ARBA00006432"/>
    </source>
</evidence>
<comment type="caution">
    <text evidence="5">The sequence shown here is derived from an EMBL/GenBank/DDBJ whole genome shotgun (WGS) entry which is preliminary data.</text>
</comment>
<evidence type="ECO:0000313" key="6">
    <source>
        <dbReference type="Proteomes" id="UP000230842"/>
    </source>
</evidence>
<feature type="domain" description="AMP-dependent synthetase/ligase" evidence="3">
    <location>
        <begin position="12"/>
        <end position="373"/>
    </location>
</feature>
<organism evidence="5 6">
    <name type="scientific">Mumia flava</name>
    <dbReference type="NCBI Taxonomy" id="1348852"/>
    <lineage>
        <taxon>Bacteria</taxon>
        <taxon>Bacillati</taxon>
        <taxon>Actinomycetota</taxon>
        <taxon>Actinomycetes</taxon>
        <taxon>Propionibacteriales</taxon>
        <taxon>Nocardioidaceae</taxon>
        <taxon>Mumia</taxon>
    </lineage>
</organism>
<dbReference type="InterPro" id="IPR020845">
    <property type="entry name" value="AMP-binding_CS"/>
</dbReference>
<dbReference type="InterPro" id="IPR000873">
    <property type="entry name" value="AMP-dep_synth/lig_dom"/>
</dbReference>
<dbReference type="Gene3D" id="3.40.50.12780">
    <property type="entry name" value="N-terminal domain of ligase-like"/>
    <property type="match status" value="1"/>
</dbReference>
<keyword evidence="6" id="KW-1185">Reference proteome</keyword>
<proteinExistence type="inferred from homology"/>
<dbReference type="GO" id="GO:0031956">
    <property type="term" value="F:medium-chain fatty acid-CoA ligase activity"/>
    <property type="evidence" value="ECO:0007669"/>
    <property type="project" value="TreeGrafter"/>
</dbReference>
<dbReference type="Proteomes" id="UP000230842">
    <property type="component" value="Unassembled WGS sequence"/>
</dbReference>
<dbReference type="NCBIfam" id="NF004837">
    <property type="entry name" value="PRK06187.1"/>
    <property type="match status" value="1"/>
</dbReference>
<reference evidence="5 6" key="1">
    <citation type="submission" date="2017-11" db="EMBL/GenBank/DDBJ databases">
        <title>Genomic Encyclopedia of Archaeal and Bacterial Type Strains, Phase II (KMG-II): From Individual Species to Whole Genera.</title>
        <authorList>
            <person name="Goeker M."/>
        </authorList>
    </citation>
    <scope>NUCLEOTIDE SEQUENCE [LARGE SCALE GENOMIC DNA]</scope>
    <source>
        <strain evidence="5 6">DSM 27763</strain>
    </source>
</reference>
<dbReference type="OrthoDB" id="9803968at2"/>
<dbReference type="SUPFAM" id="SSF56801">
    <property type="entry name" value="Acetyl-CoA synthetase-like"/>
    <property type="match status" value="1"/>
</dbReference>
<dbReference type="GO" id="GO:0006631">
    <property type="term" value="P:fatty acid metabolic process"/>
    <property type="evidence" value="ECO:0007669"/>
    <property type="project" value="TreeGrafter"/>
</dbReference>
<dbReference type="Pfam" id="PF00501">
    <property type="entry name" value="AMP-binding"/>
    <property type="match status" value="1"/>
</dbReference>
<accession>A0A0B2BCR6</accession>
<feature type="domain" description="AMP-binding enzyme C-terminal" evidence="4">
    <location>
        <begin position="423"/>
        <end position="498"/>
    </location>
</feature>
<dbReference type="AlphaFoldDB" id="A0A0B2BCR6"/>
<dbReference type="InterPro" id="IPR045851">
    <property type="entry name" value="AMP-bd_C_sf"/>
</dbReference>
<dbReference type="InterPro" id="IPR042099">
    <property type="entry name" value="ANL_N_sf"/>
</dbReference>
<dbReference type="InterPro" id="IPR025110">
    <property type="entry name" value="AMP-bd_C"/>
</dbReference>
<dbReference type="FunFam" id="3.30.300.30:FF:000008">
    <property type="entry name" value="2,3-dihydroxybenzoate-AMP ligase"/>
    <property type="match status" value="1"/>
</dbReference>
<dbReference type="EMBL" id="PGEZ01000001">
    <property type="protein sequence ID" value="PJJ57525.1"/>
    <property type="molecule type" value="Genomic_DNA"/>
</dbReference>
<gene>
    <name evidence="5" type="ORF">CLV56_1760</name>
</gene>
<keyword evidence="2" id="KW-0436">Ligase</keyword>
<evidence type="ECO:0000259" key="4">
    <source>
        <dbReference type="Pfam" id="PF13193"/>
    </source>
</evidence>
<dbReference type="PANTHER" id="PTHR43201:SF5">
    <property type="entry name" value="MEDIUM-CHAIN ACYL-COA LIGASE ACSF2, MITOCHONDRIAL"/>
    <property type="match status" value="1"/>
</dbReference>
<sequence length="512" mass="53870">MRNQGIGSWPARRSRSTPQATALVYGGRTTTYAALHARVTALAHALRARGIDPGDRVAYLGPNHPAFVETMFATHALGAIFVPLNFRLAAPEVAYMLDDSGASLLVHAPENADAVAALEAYAGARIALGAPGAGDEAYEDLLASSGADDDPSRVPAVDVPVAASDPALILYTSGTTGRPKGAVLTHDNLLANAINLLVDVDVATDEVTLVGAPLFHVAALDQTLIPTILKGGTCVIMPTWDVDACFDLIAEHRVTWMFGVSAMFAGLAQSPRWSGADLSSIRTVMSGGAPVPESLIRTYQERGLTFCQGYGMTETAPGATFLRPEQSIAKAGTAGTPCFFVDVRVVDADGADVAPGVPGEVLVAGANVTPGYWNRPDATAAAFTDGWLRTGDVATVDDDGYLTIVDRVKDMFISGGENVYPAEVEAVLFAHDGVAEAAVIGVPDERWGEVGAAYVVARPGARLDVDDLRAFARTRLAGYKVPAHWHLVDDLPRTGSGKVRKPDLRTMTDDPR</sequence>
<evidence type="ECO:0000256" key="2">
    <source>
        <dbReference type="ARBA" id="ARBA00022598"/>
    </source>
</evidence>
<dbReference type="PANTHER" id="PTHR43201">
    <property type="entry name" value="ACYL-COA SYNTHETASE"/>
    <property type="match status" value="1"/>
</dbReference>
<dbReference type="CDD" id="cd17631">
    <property type="entry name" value="FACL_FadD13-like"/>
    <property type="match status" value="1"/>
</dbReference>
<dbReference type="RefSeq" id="WP_039358387.1">
    <property type="nucleotide sequence ID" value="NZ_PGEZ01000001.1"/>
</dbReference>
<evidence type="ECO:0000259" key="3">
    <source>
        <dbReference type="Pfam" id="PF00501"/>
    </source>
</evidence>
<dbReference type="PROSITE" id="PS00455">
    <property type="entry name" value="AMP_BINDING"/>
    <property type="match status" value="1"/>
</dbReference>
<protein>
    <submittedName>
        <fullName evidence="5">Fatty-acyl-CoA synthase</fullName>
    </submittedName>
</protein>
<dbReference type="Pfam" id="PF13193">
    <property type="entry name" value="AMP-binding_C"/>
    <property type="match status" value="1"/>
</dbReference>
<comment type="similarity">
    <text evidence="1">Belongs to the ATP-dependent AMP-binding enzyme family.</text>
</comment>
<name>A0A0B2BCR6_9ACTN</name>